<feature type="region of interest" description="Disordered" evidence="8">
    <location>
        <begin position="1"/>
        <end position="34"/>
    </location>
</feature>
<evidence type="ECO:0000256" key="6">
    <source>
        <dbReference type="ARBA" id="ARBA00023212"/>
    </source>
</evidence>
<feature type="compositionally biased region" description="Basic and acidic residues" evidence="8">
    <location>
        <begin position="275"/>
        <end position="286"/>
    </location>
</feature>
<evidence type="ECO:0000256" key="1">
    <source>
        <dbReference type="ARBA" id="ARBA00004300"/>
    </source>
</evidence>
<comment type="subcellular location">
    <subcellularLocation>
        <location evidence="1">Cytoplasm</location>
        <location evidence="1">Cytoskeleton</location>
        <location evidence="1">Microtubule organizing center</location>
        <location evidence="1">Centrosome</location>
    </subcellularLocation>
</comment>
<feature type="region of interest" description="Disordered" evidence="8">
    <location>
        <begin position="436"/>
        <end position="464"/>
    </location>
</feature>
<organism evidence="11 12">
    <name type="scientific">Takifugu rubripes</name>
    <name type="common">Japanese pufferfish</name>
    <name type="synonym">Fugu rubripes</name>
    <dbReference type="NCBI Taxonomy" id="31033"/>
    <lineage>
        <taxon>Eukaryota</taxon>
        <taxon>Metazoa</taxon>
        <taxon>Chordata</taxon>
        <taxon>Craniata</taxon>
        <taxon>Vertebrata</taxon>
        <taxon>Euteleostomi</taxon>
        <taxon>Actinopterygii</taxon>
        <taxon>Neopterygii</taxon>
        <taxon>Teleostei</taxon>
        <taxon>Neoteleostei</taxon>
        <taxon>Acanthomorphata</taxon>
        <taxon>Eupercaria</taxon>
        <taxon>Tetraodontiformes</taxon>
        <taxon>Tetradontoidea</taxon>
        <taxon>Tetraodontidae</taxon>
        <taxon>Takifugu</taxon>
    </lineage>
</organism>
<feature type="region of interest" description="Disordered" evidence="8">
    <location>
        <begin position="52"/>
        <end position="71"/>
    </location>
</feature>
<dbReference type="InterPro" id="IPR025913">
    <property type="entry name" value="Cep57_CLD"/>
</dbReference>
<feature type="domain" description="Cep57 centrosome microtubule-binding" evidence="9">
    <location>
        <begin position="352"/>
        <end position="423"/>
    </location>
</feature>
<feature type="compositionally biased region" description="Basic and acidic residues" evidence="8">
    <location>
        <begin position="8"/>
        <end position="18"/>
    </location>
</feature>
<dbReference type="RefSeq" id="XP_011606712.2">
    <property type="nucleotide sequence ID" value="XM_011608410.2"/>
</dbReference>
<proteinExistence type="inferred from homology"/>
<gene>
    <name evidence="11" type="primary">cep57</name>
</gene>
<keyword evidence="3" id="KW-0963">Cytoplasm</keyword>
<feature type="region of interest" description="Disordered" evidence="8">
    <location>
        <begin position="172"/>
        <end position="198"/>
    </location>
</feature>
<dbReference type="OrthoDB" id="76453at2759"/>
<evidence type="ECO:0000259" key="9">
    <source>
        <dbReference type="Pfam" id="PF06657"/>
    </source>
</evidence>
<dbReference type="PANTHER" id="PTHR19336:SF11">
    <property type="entry name" value="CENTROSOMAL PROTEIN OF 57 KDA"/>
    <property type="match status" value="1"/>
</dbReference>
<keyword evidence="4" id="KW-0493">Microtubule</keyword>
<dbReference type="InterPro" id="IPR051756">
    <property type="entry name" value="Centrosomal_MT-associated"/>
</dbReference>
<feature type="region of interest" description="Disordered" evidence="8">
    <location>
        <begin position="255"/>
        <end position="286"/>
    </location>
</feature>
<dbReference type="OMA" id="TQNNAEM"/>
<evidence type="ECO:0000313" key="11">
    <source>
        <dbReference type="Ensembl" id="ENSTRUP00000051086.2"/>
    </source>
</evidence>
<feature type="compositionally biased region" description="Low complexity" evidence="8">
    <location>
        <begin position="348"/>
        <end position="357"/>
    </location>
</feature>
<feature type="compositionally biased region" description="Polar residues" evidence="8">
    <location>
        <begin position="61"/>
        <end position="71"/>
    </location>
</feature>
<reference evidence="11" key="3">
    <citation type="submission" date="2025-09" db="UniProtKB">
        <authorList>
            <consortium name="Ensembl"/>
        </authorList>
    </citation>
    <scope>IDENTIFICATION</scope>
</reference>
<keyword evidence="5 7" id="KW-0175">Coiled coil</keyword>
<dbReference type="InParanoid" id="A0A3B5K0T8"/>
<reference evidence="11 12" key="1">
    <citation type="journal article" date="2011" name="Genome Biol. Evol.">
        <title>Integration of the genetic map and genome assembly of fugu facilitates insights into distinct features of genome evolution in teleosts and mammals.</title>
        <authorList>
            <person name="Kai W."/>
            <person name="Kikuchi K."/>
            <person name="Tohari S."/>
            <person name="Chew A.K."/>
            <person name="Tay A."/>
            <person name="Fujiwara A."/>
            <person name="Hosoya S."/>
            <person name="Suetake H."/>
            <person name="Naruse K."/>
            <person name="Brenner S."/>
            <person name="Suzuki Y."/>
            <person name="Venkatesh B."/>
        </authorList>
    </citation>
    <scope>NUCLEOTIDE SEQUENCE [LARGE SCALE GENOMIC DNA]</scope>
</reference>
<dbReference type="GeneTree" id="ENSGT00530000063695"/>
<reference evidence="11" key="2">
    <citation type="submission" date="2025-08" db="UniProtKB">
        <authorList>
            <consortium name="Ensembl"/>
        </authorList>
    </citation>
    <scope>IDENTIFICATION</scope>
</reference>
<dbReference type="GO" id="GO:0008017">
    <property type="term" value="F:microtubule binding"/>
    <property type="evidence" value="ECO:0007669"/>
    <property type="project" value="InterPro"/>
</dbReference>
<dbReference type="Gene3D" id="1.20.58.90">
    <property type="match status" value="1"/>
</dbReference>
<dbReference type="Pfam" id="PF06657">
    <property type="entry name" value="Cep57_MT_bd"/>
    <property type="match status" value="1"/>
</dbReference>
<dbReference type="Pfam" id="PF14073">
    <property type="entry name" value="Cep57_CLD"/>
    <property type="match status" value="1"/>
</dbReference>
<dbReference type="AlphaFoldDB" id="A0A3B5K0T8"/>
<dbReference type="STRING" id="31033.ENSTRUP00000051086"/>
<feature type="region of interest" description="Disordered" evidence="8">
    <location>
        <begin position="328"/>
        <end position="361"/>
    </location>
</feature>
<dbReference type="Proteomes" id="UP000005226">
    <property type="component" value="Chromosome 11"/>
</dbReference>
<feature type="coiled-coil region" evidence="7">
    <location>
        <begin position="74"/>
        <end position="108"/>
    </location>
</feature>
<evidence type="ECO:0000256" key="8">
    <source>
        <dbReference type="SAM" id="MobiDB-lite"/>
    </source>
</evidence>
<name>A0A3B5K0T8_TAKRU</name>
<keyword evidence="12" id="KW-1185">Reference proteome</keyword>
<dbReference type="Ensembl" id="ENSTRUT00000056815.2">
    <property type="protein sequence ID" value="ENSTRUP00000051086.2"/>
    <property type="gene ID" value="ENSTRUG00000022200.2"/>
</dbReference>
<dbReference type="GO" id="GO:0043015">
    <property type="term" value="F:gamma-tubulin binding"/>
    <property type="evidence" value="ECO:0007669"/>
    <property type="project" value="InterPro"/>
</dbReference>
<evidence type="ECO:0000256" key="2">
    <source>
        <dbReference type="ARBA" id="ARBA00008179"/>
    </source>
</evidence>
<dbReference type="PANTHER" id="PTHR19336">
    <property type="entry name" value="UNCHARACTERIZED DUF1167"/>
    <property type="match status" value="1"/>
</dbReference>
<evidence type="ECO:0000256" key="3">
    <source>
        <dbReference type="ARBA" id="ARBA00022490"/>
    </source>
</evidence>
<feature type="region of interest" description="Disordered" evidence="8">
    <location>
        <begin position="113"/>
        <end position="136"/>
    </location>
</feature>
<evidence type="ECO:0000256" key="4">
    <source>
        <dbReference type="ARBA" id="ARBA00022701"/>
    </source>
</evidence>
<dbReference type="GO" id="GO:0005874">
    <property type="term" value="C:microtubule"/>
    <property type="evidence" value="ECO:0007669"/>
    <property type="project" value="UniProtKB-KW"/>
</dbReference>
<comment type="similarity">
    <text evidence="2">Belongs to the translokin family.</text>
</comment>
<dbReference type="GO" id="GO:0042802">
    <property type="term" value="F:identical protein binding"/>
    <property type="evidence" value="ECO:0007669"/>
    <property type="project" value="InterPro"/>
</dbReference>
<feature type="coiled-coil region" evidence="7">
    <location>
        <begin position="218"/>
        <end position="245"/>
    </location>
</feature>
<dbReference type="GO" id="GO:0005813">
    <property type="term" value="C:centrosome"/>
    <property type="evidence" value="ECO:0007669"/>
    <property type="project" value="UniProtKB-SubCell"/>
</dbReference>
<evidence type="ECO:0000313" key="12">
    <source>
        <dbReference type="Proteomes" id="UP000005226"/>
    </source>
</evidence>
<evidence type="ECO:0000259" key="10">
    <source>
        <dbReference type="Pfam" id="PF14073"/>
    </source>
</evidence>
<feature type="coiled-coil region" evidence="7">
    <location>
        <begin position="141"/>
        <end position="168"/>
    </location>
</feature>
<feature type="domain" description="Cep57 centrosome localisation" evidence="10">
    <location>
        <begin position="76"/>
        <end position="253"/>
    </location>
</feature>
<keyword evidence="6" id="KW-0206">Cytoskeleton</keyword>
<dbReference type="GeneID" id="101074577"/>
<evidence type="ECO:0000256" key="5">
    <source>
        <dbReference type="ARBA" id="ARBA00023054"/>
    </source>
</evidence>
<protein>
    <submittedName>
        <fullName evidence="11">Centrosomal protein of 57 kDa-like</fullName>
    </submittedName>
</protein>
<evidence type="ECO:0000256" key="7">
    <source>
        <dbReference type="SAM" id="Coils"/>
    </source>
</evidence>
<accession>A0A3B5K0T8</accession>
<dbReference type="InterPro" id="IPR024957">
    <property type="entry name" value="Cep57_MT-bd_dom"/>
</dbReference>
<sequence>METLSKTHTADAKRERGHCPAAARATVPDSHSSYKEYPVHRPLIHTLVHHTPETRTHHPCRSSSPSTAIPETSSEAILSALRNLQEKIRRLEREKWQAELNLHSIRRDVSHAHLQSDKVTQTPLNDPTDMEQETSGWPNCNQVLITNLAAAESRCAKLERQLDVTRRLLASQGSKETTKAADGQSKVVPEPAQSEKVKRLEQDYHRLTRTQSYNEMKIRQLEMKLQEEEHQRKLVQDKTSQLQSDLEANRILLQSVSPHLARRRSKEKPHPVKPLPERSSRTEPHYRLSLRDVPFVAGTSAGCSHSVRANVQSVLSLLKRHQPHLCNRRVLSTEAKNQETGSHKRSDAPSPSSPSAAGEEELSELLRALQEEMRLMSLEQDELMRQQEASVSEEERRGVQREQERLLVKMEHKGEQISKLYTHVTQMKKFRKEACSRVNSSMPTRGRSAGAVGGKPGEKSKRNLELLRDMKALRMSLQT</sequence>